<proteinExistence type="predicted"/>
<keyword evidence="1" id="KW-0732">Signal</keyword>
<dbReference type="EMBL" id="WELI01000001">
    <property type="protein sequence ID" value="KAB7732810.1"/>
    <property type="molecule type" value="Genomic_DNA"/>
</dbReference>
<evidence type="ECO:0000313" key="3">
    <source>
        <dbReference type="Proteomes" id="UP000488299"/>
    </source>
</evidence>
<feature type="signal peptide" evidence="1">
    <location>
        <begin position="1"/>
        <end position="21"/>
    </location>
</feature>
<reference evidence="2 3" key="1">
    <citation type="submission" date="2019-10" db="EMBL/GenBank/DDBJ databases">
        <title>Rudanella paleaurantiibacter sp. nov., isolated from sludge.</title>
        <authorList>
            <person name="Xu S.Q."/>
        </authorList>
    </citation>
    <scope>NUCLEOTIDE SEQUENCE [LARGE SCALE GENOMIC DNA]</scope>
    <source>
        <strain evidence="2 3">HX-22-17</strain>
    </source>
</reference>
<organism evidence="2 3">
    <name type="scientific">Rudanella paleaurantiibacter</name>
    <dbReference type="NCBI Taxonomy" id="2614655"/>
    <lineage>
        <taxon>Bacteria</taxon>
        <taxon>Pseudomonadati</taxon>
        <taxon>Bacteroidota</taxon>
        <taxon>Cytophagia</taxon>
        <taxon>Cytophagales</taxon>
        <taxon>Cytophagaceae</taxon>
        <taxon>Rudanella</taxon>
    </lineage>
</organism>
<dbReference type="AlphaFoldDB" id="A0A7J5U6N0"/>
<comment type="caution">
    <text evidence="2">The sequence shown here is derived from an EMBL/GenBank/DDBJ whole genome shotgun (WGS) entry which is preliminary data.</text>
</comment>
<dbReference type="RefSeq" id="WP_152122425.1">
    <property type="nucleotide sequence ID" value="NZ_WELI01000001.1"/>
</dbReference>
<evidence type="ECO:0008006" key="4">
    <source>
        <dbReference type="Google" id="ProtNLM"/>
    </source>
</evidence>
<evidence type="ECO:0000256" key="1">
    <source>
        <dbReference type="SAM" id="SignalP"/>
    </source>
</evidence>
<feature type="chain" id="PRO_5029454891" description="Outer membrane beta-barrel protein" evidence="1">
    <location>
        <begin position="22"/>
        <end position="176"/>
    </location>
</feature>
<name>A0A7J5U6N0_9BACT</name>
<dbReference type="Proteomes" id="UP000488299">
    <property type="component" value="Unassembled WGS sequence"/>
</dbReference>
<evidence type="ECO:0000313" key="2">
    <source>
        <dbReference type="EMBL" id="KAB7732810.1"/>
    </source>
</evidence>
<protein>
    <recommendedName>
        <fullName evidence="4">Outer membrane beta-barrel protein</fullName>
    </recommendedName>
</protein>
<accession>A0A7J5U6N0</accession>
<gene>
    <name evidence="2" type="ORF">F5984_02340</name>
</gene>
<keyword evidence="3" id="KW-1185">Reference proteome</keyword>
<sequence>MKTYLLGLIYSLTFIVSYAQAQSPSSTRFWVSPGIGKATYPSMMIAMAIEPANTKTILSGRFSVNGEWIMHDTPGIRTAEWGLLYGRRLNNILVSAGVSYLSGAARGNYLYTDPNPYLGTGKVYEKINYKTIGIPMEVRYIAALKHVGIGLTAFGNVNTKRSFIGLNVSLYAGKMK</sequence>